<dbReference type="InterPro" id="IPR050261">
    <property type="entry name" value="FrsA_esterase"/>
</dbReference>
<dbReference type="InterPro" id="IPR029058">
    <property type="entry name" value="AB_hydrolase_fold"/>
</dbReference>
<name>A0ABM7NX96_9BACT</name>
<dbReference type="Pfam" id="PF05448">
    <property type="entry name" value="AXE1"/>
    <property type="match status" value="1"/>
</dbReference>
<dbReference type="Proteomes" id="UP001319045">
    <property type="component" value="Chromosome"/>
</dbReference>
<sequence>MQKIKSILALALLMFIHQSPIQAQTYSTKYEKPLSTVMNGLEKRFKVKFKYNVDTTGLKLTYADFRVRAYSLEESLRNILAQFDFNYWKQSNNIYKIKPYEYPRRHVQEGEQMLKYLSGLYSNKEQFEMRRDSVRREVRKLLEIDKYKDSLVHHKAILGKIIKNDGYTVQNICIETLPGEHLFGSIYSPATKGKHPLIICPDGHFNGGRYRKDEQQRLGTLARMGAICVDFDLYGWGESEMEYGKDSHQTDRAHVIQALNAEVLLDYMWNNRKDVDKKRIGVNGGSGGGTHTILLTVLDNRITAAAPTVNLASHFDGGCPCESGKPIQLAGGGTCNPELISFFAPRPLLIVSDGGDWTSSVPELEFPFLKRIYGFYGAEDKVTNVHLPNERHDFGINKRQANYDFFIKVFNLDKTKLDESKVKILEPSALQSHINGK</sequence>
<dbReference type="Gene3D" id="3.40.50.1820">
    <property type="entry name" value="alpha/beta hydrolase"/>
    <property type="match status" value="1"/>
</dbReference>
<dbReference type="PANTHER" id="PTHR22946:SF8">
    <property type="entry name" value="ACETYL XYLAN ESTERASE DOMAIN-CONTAINING PROTEIN"/>
    <property type="match status" value="1"/>
</dbReference>
<reference evidence="3 4" key="1">
    <citation type="journal article" date="2022" name="Int. J. Syst. Evol. Microbiol.">
        <title>Prevotella herbatica sp. nov., a plant polysaccharide-decomposing anaerobic bacterium isolated from a methanogenic reactor.</title>
        <authorList>
            <person name="Uek A."/>
            <person name="Tonouchi A."/>
            <person name="Kaku N."/>
            <person name="Ueki K."/>
        </authorList>
    </citation>
    <scope>NUCLEOTIDE SEQUENCE [LARGE SCALE GENOMIC DNA]</scope>
    <source>
        <strain evidence="3 4">WR041</strain>
    </source>
</reference>
<feature type="chain" id="PRO_5047433455" description="Acetyl xylan esterase domain-containing protein" evidence="1">
    <location>
        <begin position="24"/>
        <end position="437"/>
    </location>
</feature>
<evidence type="ECO:0000259" key="2">
    <source>
        <dbReference type="Pfam" id="PF05448"/>
    </source>
</evidence>
<keyword evidence="4" id="KW-1185">Reference proteome</keyword>
<evidence type="ECO:0000256" key="1">
    <source>
        <dbReference type="SAM" id="SignalP"/>
    </source>
</evidence>
<evidence type="ECO:0000313" key="4">
    <source>
        <dbReference type="Proteomes" id="UP001319045"/>
    </source>
</evidence>
<dbReference type="RefSeq" id="WP_237072305.1">
    <property type="nucleotide sequence ID" value="NZ_AP024484.1"/>
</dbReference>
<accession>A0ABM7NX96</accession>
<proteinExistence type="predicted"/>
<dbReference type="SUPFAM" id="SSF53474">
    <property type="entry name" value="alpha/beta-Hydrolases"/>
    <property type="match status" value="1"/>
</dbReference>
<keyword evidence="1" id="KW-0732">Signal</keyword>
<organism evidence="3 4">
    <name type="scientific">Prevotella herbatica</name>
    <dbReference type="NCBI Taxonomy" id="2801997"/>
    <lineage>
        <taxon>Bacteria</taxon>
        <taxon>Pseudomonadati</taxon>
        <taxon>Bacteroidota</taxon>
        <taxon>Bacteroidia</taxon>
        <taxon>Bacteroidales</taxon>
        <taxon>Prevotellaceae</taxon>
        <taxon>Prevotella</taxon>
    </lineage>
</organism>
<feature type="domain" description="Acetyl xylan esterase" evidence="2">
    <location>
        <begin position="172"/>
        <end position="316"/>
    </location>
</feature>
<dbReference type="PANTHER" id="PTHR22946">
    <property type="entry name" value="DIENELACTONE HYDROLASE DOMAIN-CONTAINING PROTEIN-RELATED"/>
    <property type="match status" value="1"/>
</dbReference>
<protein>
    <recommendedName>
        <fullName evidence="2">Acetyl xylan esterase domain-containing protein</fullName>
    </recommendedName>
</protein>
<feature type="signal peptide" evidence="1">
    <location>
        <begin position="1"/>
        <end position="23"/>
    </location>
</feature>
<evidence type="ECO:0000313" key="3">
    <source>
        <dbReference type="EMBL" id="BCS85038.1"/>
    </source>
</evidence>
<gene>
    <name evidence="3" type="ORF">prwr041_09310</name>
</gene>
<dbReference type="InterPro" id="IPR008391">
    <property type="entry name" value="AXE1_dom"/>
</dbReference>
<dbReference type="EMBL" id="AP024484">
    <property type="protein sequence ID" value="BCS85038.1"/>
    <property type="molecule type" value="Genomic_DNA"/>
</dbReference>